<organism evidence="1 2">
    <name type="scientific">Citrobacter koseri</name>
    <name type="common">Citrobacter diversus</name>
    <dbReference type="NCBI Taxonomy" id="545"/>
    <lineage>
        <taxon>Bacteria</taxon>
        <taxon>Pseudomonadati</taxon>
        <taxon>Pseudomonadota</taxon>
        <taxon>Gammaproteobacteria</taxon>
        <taxon>Enterobacterales</taxon>
        <taxon>Enterobacteriaceae</taxon>
        <taxon>Citrobacter</taxon>
    </lineage>
</organism>
<dbReference type="AlphaFoldDB" id="A0A2X2VG56"/>
<reference evidence="1 2" key="1">
    <citation type="submission" date="2018-06" db="EMBL/GenBank/DDBJ databases">
        <authorList>
            <consortium name="Pathogen Informatics"/>
            <person name="Doyle S."/>
        </authorList>
    </citation>
    <scope>NUCLEOTIDE SEQUENCE [LARGE SCALE GENOMIC DNA]</scope>
    <source>
        <strain evidence="1 2">NCTC10786</strain>
    </source>
</reference>
<dbReference type="Proteomes" id="UP000251584">
    <property type="component" value="Unassembled WGS sequence"/>
</dbReference>
<accession>A0A2X2VG56</accession>
<evidence type="ECO:0000313" key="2">
    <source>
        <dbReference type="Proteomes" id="UP000251584"/>
    </source>
</evidence>
<sequence length="93" mass="10956">MSCFIMLLNLMVLICEKLKQSEIRVALTKQLIVIAISFLCFSGVKKGKQNSHDVFYEWEFYFPLLISWPIPQDSFTTFYIKMLYIAGESQYVR</sequence>
<name>A0A2X2VG56_CITKO</name>
<proteinExistence type="predicted"/>
<evidence type="ECO:0000313" key="1">
    <source>
        <dbReference type="EMBL" id="SQB25707.1"/>
    </source>
</evidence>
<protein>
    <submittedName>
        <fullName evidence="1">Uncharacterized protein</fullName>
    </submittedName>
</protein>
<dbReference type="EMBL" id="UAVY01000002">
    <property type="protein sequence ID" value="SQB25707.1"/>
    <property type="molecule type" value="Genomic_DNA"/>
</dbReference>
<gene>
    <name evidence="1" type="ORF">NCTC10786_01392</name>
</gene>